<dbReference type="GO" id="GO:0005634">
    <property type="term" value="C:nucleus"/>
    <property type="evidence" value="ECO:0007669"/>
    <property type="project" value="InterPro"/>
</dbReference>
<evidence type="ECO:0000256" key="1">
    <source>
        <dbReference type="SAM" id="MobiDB-lite"/>
    </source>
</evidence>
<keyword evidence="4" id="KW-1185">Reference proteome</keyword>
<dbReference type="InterPro" id="IPR052584">
    <property type="entry name" value="U2_snRNP_Complex_Component"/>
</dbReference>
<feature type="region of interest" description="Disordered" evidence="1">
    <location>
        <begin position="512"/>
        <end position="550"/>
    </location>
</feature>
<dbReference type="InterPro" id="IPR006568">
    <property type="entry name" value="PSP_pro-rich"/>
</dbReference>
<name>A0AAW2Z589_9EUKA</name>
<feature type="compositionally biased region" description="Basic and acidic residues" evidence="1">
    <location>
        <begin position="228"/>
        <end position="247"/>
    </location>
</feature>
<sequence>MTEVEGTTLNNDNGNEYNDPAKNDNTVIKKNTKKRARRGGKRKNKQNKNQTHTNDDADAEQLNLEVEYITGETDLAEKDPNFDHFQNIFSKFLSAEELTKEEEKVEEPSLSEQELLKKQEEEMLFGDDEEQDDEVKTTSKKKLKKAKRMEVAALKHCVSRPDVVEVHDVTADDPKLLVYLKSYRNTVPVPRHWSQKRKYLQGKRGIEKPPFRLPEFIRNTGITALREGAADKDAEKTSKAKQRERVQPKMGRIDIDYQILRDAFFKYQTKPPMTISGDLYYENKEHEVKFNTHFKPGKLSDKLRLALGMPPGAPPPWLINMQKYGVPPSYPKLCIPGLNAPIPEGASYGYHPGGWGRLPVDAFNKPLYTDFFISDQEKNSQQQKEKQDDMHRATHVDFWGQIEQVPEEEEQEEEQVEEQEQTTQEAAPTPSKNEKKQTKQQSVPVATTAAVPITSSRSIETPDVIDLRKRAAAAEAPKVLYQIAEQKQTPIGQNDIMGSSYQYVLPPSSTVAPAAVSQDDANGVREVFDEESKKRKRKDDKDTKKKKFKF</sequence>
<dbReference type="Pfam" id="PF04046">
    <property type="entry name" value="PSP"/>
    <property type="match status" value="1"/>
</dbReference>
<organism evidence="3 4">
    <name type="scientific">Acrasis kona</name>
    <dbReference type="NCBI Taxonomy" id="1008807"/>
    <lineage>
        <taxon>Eukaryota</taxon>
        <taxon>Discoba</taxon>
        <taxon>Heterolobosea</taxon>
        <taxon>Tetramitia</taxon>
        <taxon>Eutetramitia</taxon>
        <taxon>Acrasidae</taxon>
        <taxon>Acrasis</taxon>
    </lineage>
</organism>
<dbReference type="Pfam" id="PF04037">
    <property type="entry name" value="DUF382"/>
    <property type="match status" value="1"/>
</dbReference>
<feature type="region of interest" description="Disordered" evidence="1">
    <location>
        <begin position="227"/>
        <end position="247"/>
    </location>
</feature>
<dbReference type="PANTHER" id="PTHR12785">
    <property type="entry name" value="SPLICING FACTOR 3B"/>
    <property type="match status" value="1"/>
</dbReference>
<proteinExistence type="predicted"/>
<feature type="compositionally biased region" description="Acidic residues" evidence="1">
    <location>
        <begin position="406"/>
        <end position="420"/>
    </location>
</feature>
<feature type="compositionally biased region" description="Basic and acidic residues" evidence="1">
    <location>
        <begin position="522"/>
        <end position="543"/>
    </location>
</feature>
<feature type="domain" description="PSP proline-rich" evidence="2">
    <location>
        <begin position="291"/>
        <end position="344"/>
    </location>
</feature>
<feature type="compositionally biased region" description="Basic residues" evidence="1">
    <location>
        <begin position="30"/>
        <end position="46"/>
    </location>
</feature>
<dbReference type="PANTHER" id="PTHR12785:SF6">
    <property type="entry name" value="SPLICING FACTOR 3B SUBUNIT 2"/>
    <property type="match status" value="1"/>
</dbReference>
<dbReference type="Proteomes" id="UP001431209">
    <property type="component" value="Unassembled WGS sequence"/>
</dbReference>
<reference evidence="3 4" key="1">
    <citation type="submission" date="2024-03" db="EMBL/GenBank/DDBJ databases">
        <title>The Acrasis kona genome and developmental transcriptomes reveal deep origins of eukaryotic multicellular pathways.</title>
        <authorList>
            <person name="Sheikh S."/>
            <person name="Fu C.-J."/>
            <person name="Brown M.W."/>
            <person name="Baldauf S.L."/>
        </authorList>
    </citation>
    <scope>NUCLEOTIDE SEQUENCE [LARGE SCALE GENOMIC DNA]</scope>
    <source>
        <strain evidence="3 4">ATCC MYA-3509</strain>
    </source>
</reference>
<feature type="region of interest" description="Disordered" evidence="1">
    <location>
        <begin position="406"/>
        <end position="449"/>
    </location>
</feature>
<dbReference type="SMART" id="SM00581">
    <property type="entry name" value="PSP"/>
    <property type="match status" value="1"/>
</dbReference>
<evidence type="ECO:0000313" key="4">
    <source>
        <dbReference type="Proteomes" id="UP001431209"/>
    </source>
</evidence>
<comment type="caution">
    <text evidence="3">The sequence shown here is derived from an EMBL/GenBank/DDBJ whole genome shotgun (WGS) entry which is preliminary data.</text>
</comment>
<accession>A0AAW2Z589</accession>
<dbReference type="AlphaFoldDB" id="A0AAW2Z589"/>
<feature type="compositionally biased region" description="Polar residues" evidence="1">
    <location>
        <begin position="1"/>
        <end position="16"/>
    </location>
</feature>
<protein>
    <submittedName>
        <fullName evidence="3">Splicing factor 3B subunit 2</fullName>
    </submittedName>
</protein>
<dbReference type="EMBL" id="JAOPGA020001019">
    <property type="protein sequence ID" value="KAL0484079.1"/>
    <property type="molecule type" value="Genomic_DNA"/>
</dbReference>
<evidence type="ECO:0000313" key="3">
    <source>
        <dbReference type="EMBL" id="KAL0484079.1"/>
    </source>
</evidence>
<evidence type="ECO:0000259" key="2">
    <source>
        <dbReference type="SMART" id="SM00581"/>
    </source>
</evidence>
<gene>
    <name evidence="3" type="ORF">AKO1_004713</name>
</gene>
<feature type="region of interest" description="Disordered" evidence="1">
    <location>
        <begin position="1"/>
        <end position="61"/>
    </location>
</feature>
<dbReference type="InterPro" id="IPR007180">
    <property type="entry name" value="DUF382"/>
</dbReference>